<accession>A0A0V0XD41</accession>
<dbReference type="GO" id="GO:0030170">
    <property type="term" value="F:pyridoxal phosphate binding"/>
    <property type="evidence" value="ECO:0007669"/>
    <property type="project" value="InterPro"/>
</dbReference>
<dbReference type="GO" id="GO:0006572">
    <property type="term" value="P:L-tyrosine catabolic process"/>
    <property type="evidence" value="ECO:0007669"/>
    <property type="project" value="TreeGrafter"/>
</dbReference>
<dbReference type="EMBL" id="JYDQ01005186">
    <property type="protein sequence ID" value="KRX85952.1"/>
    <property type="molecule type" value="Genomic_DNA"/>
</dbReference>
<dbReference type="PANTHER" id="PTHR45744">
    <property type="entry name" value="TYROSINE AMINOTRANSFERASE"/>
    <property type="match status" value="1"/>
</dbReference>
<dbReference type="InterPro" id="IPR015424">
    <property type="entry name" value="PyrdxlP-dep_Trfase"/>
</dbReference>
<dbReference type="InterPro" id="IPR004839">
    <property type="entry name" value="Aminotransferase_I/II_large"/>
</dbReference>
<dbReference type="Proteomes" id="UP000054783">
    <property type="component" value="Unassembled WGS sequence"/>
</dbReference>
<proteinExistence type="predicted"/>
<name>A0A0V0XD41_9BILA</name>
<keyword evidence="2" id="KW-0808">Transferase</keyword>
<dbReference type="Pfam" id="PF00155">
    <property type="entry name" value="Aminotran_1_2"/>
    <property type="match status" value="1"/>
</dbReference>
<feature type="domain" description="Aminotransferase class I/classII large" evidence="1">
    <location>
        <begin position="10"/>
        <end position="72"/>
    </location>
</feature>
<keyword evidence="2" id="KW-0032">Aminotransferase</keyword>
<keyword evidence="3" id="KW-1185">Reference proteome</keyword>
<dbReference type="STRING" id="990121.A0A0V0XD41"/>
<dbReference type="SUPFAM" id="SSF53383">
    <property type="entry name" value="PLP-dependent transferases"/>
    <property type="match status" value="1"/>
</dbReference>
<dbReference type="Gene3D" id="3.40.640.10">
    <property type="entry name" value="Type I PLP-dependent aspartate aminotransferase-like (Major domain)"/>
    <property type="match status" value="1"/>
</dbReference>
<protein>
    <submittedName>
        <fullName evidence="2">Putative aminotransferase TAT2</fullName>
    </submittedName>
</protein>
<dbReference type="PANTHER" id="PTHR45744:SF2">
    <property type="entry name" value="TYROSINE AMINOTRANSFERASE"/>
    <property type="match status" value="1"/>
</dbReference>
<gene>
    <name evidence="2" type="ORF">T12_3889</name>
</gene>
<organism evidence="2 3">
    <name type="scientific">Trichinella patagoniensis</name>
    <dbReference type="NCBI Taxonomy" id="990121"/>
    <lineage>
        <taxon>Eukaryota</taxon>
        <taxon>Metazoa</taxon>
        <taxon>Ecdysozoa</taxon>
        <taxon>Nematoda</taxon>
        <taxon>Enoplea</taxon>
        <taxon>Dorylaimia</taxon>
        <taxon>Trichinellida</taxon>
        <taxon>Trichinellidae</taxon>
        <taxon>Trichinella</taxon>
    </lineage>
</organism>
<dbReference type="GO" id="GO:0004838">
    <property type="term" value="F:L-tyrosine-2-oxoglutarate transaminase activity"/>
    <property type="evidence" value="ECO:0007669"/>
    <property type="project" value="TreeGrafter"/>
</dbReference>
<feature type="non-terminal residue" evidence="2">
    <location>
        <position position="73"/>
    </location>
</feature>
<dbReference type="InterPro" id="IPR015421">
    <property type="entry name" value="PyrdxlP-dep_Trfase_major"/>
</dbReference>
<reference evidence="2 3" key="1">
    <citation type="submission" date="2015-01" db="EMBL/GenBank/DDBJ databases">
        <title>Evolution of Trichinella species and genotypes.</title>
        <authorList>
            <person name="Korhonen P.K."/>
            <person name="Edoardo P."/>
            <person name="Giuseppe L.R."/>
            <person name="Gasser R.B."/>
        </authorList>
    </citation>
    <scope>NUCLEOTIDE SEQUENCE [LARGE SCALE GENOMIC DNA]</scope>
    <source>
        <strain evidence="2">ISS2496</strain>
    </source>
</reference>
<evidence type="ECO:0000259" key="1">
    <source>
        <dbReference type="Pfam" id="PF00155"/>
    </source>
</evidence>
<sequence length="73" mass="7967">MACFASFAPIITIGSLSKRWMVPGWRFGWFAIYDPNGTLHEVRNAAEIMMNINPGPCSVIQAAVPAILSDANE</sequence>
<evidence type="ECO:0000313" key="3">
    <source>
        <dbReference type="Proteomes" id="UP000054783"/>
    </source>
</evidence>
<dbReference type="AlphaFoldDB" id="A0A0V0XD41"/>
<comment type="caution">
    <text evidence="2">The sequence shown here is derived from an EMBL/GenBank/DDBJ whole genome shotgun (WGS) entry which is preliminary data.</text>
</comment>
<evidence type="ECO:0000313" key="2">
    <source>
        <dbReference type="EMBL" id="KRX85952.1"/>
    </source>
</evidence>